<keyword evidence="3" id="KW-1185">Reference proteome</keyword>
<evidence type="ECO:0000313" key="3">
    <source>
        <dbReference type="Proteomes" id="UP001605036"/>
    </source>
</evidence>
<keyword evidence="1" id="KW-1133">Transmembrane helix</keyword>
<keyword evidence="1" id="KW-0472">Membrane</keyword>
<accession>A0ABD1YBG6</accession>
<dbReference type="AlphaFoldDB" id="A0ABD1YBG6"/>
<keyword evidence="1" id="KW-0812">Transmembrane</keyword>
<reference evidence="2 3" key="1">
    <citation type="submission" date="2024-09" db="EMBL/GenBank/DDBJ databases">
        <title>Chromosome-scale assembly of Riccia fluitans.</title>
        <authorList>
            <person name="Paukszto L."/>
            <person name="Sawicki J."/>
            <person name="Karawczyk K."/>
            <person name="Piernik-Szablinska J."/>
            <person name="Szczecinska M."/>
            <person name="Mazdziarz M."/>
        </authorList>
    </citation>
    <scope>NUCLEOTIDE SEQUENCE [LARGE SCALE GENOMIC DNA]</scope>
    <source>
        <strain evidence="2">Rf_01</strain>
        <tissue evidence="2">Aerial parts of the thallus</tissue>
    </source>
</reference>
<proteinExistence type="predicted"/>
<dbReference type="EMBL" id="JBHFFA010000005">
    <property type="protein sequence ID" value="KAL2623754.1"/>
    <property type="molecule type" value="Genomic_DNA"/>
</dbReference>
<feature type="transmembrane region" description="Helical" evidence="1">
    <location>
        <begin position="84"/>
        <end position="103"/>
    </location>
</feature>
<evidence type="ECO:0000256" key="1">
    <source>
        <dbReference type="SAM" id="Phobius"/>
    </source>
</evidence>
<evidence type="ECO:0000313" key="2">
    <source>
        <dbReference type="EMBL" id="KAL2623754.1"/>
    </source>
</evidence>
<organism evidence="2 3">
    <name type="scientific">Riccia fluitans</name>
    <dbReference type="NCBI Taxonomy" id="41844"/>
    <lineage>
        <taxon>Eukaryota</taxon>
        <taxon>Viridiplantae</taxon>
        <taxon>Streptophyta</taxon>
        <taxon>Embryophyta</taxon>
        <taxon>Marchantiophyta</taxon>
        <taxon>Marchantiopsida</taxon>
        <taxon>Marchantiidae</taxon>
        <taxon>Marchantiales</taxon>
        <taxon>Ricciaceae</taxon>
        <taxon>Riccia</taxon>
    </lineage>
</organism>
<sequence length="106" mass="11414">MYSTMVSCRQRFECISEAIAFLHWGSCTTSSKLITGISWIGVIGTSWSVNCVGEAVGVVVEDTPGVVSLPVFLNGKTSSLKTTFLSIVTFCLLVACSTIRLKWTNA</sequence>
<name>A0ABD1YBG6_9MARC</name>
<dbReference type="Proteomes" id="UP001605036">
    <property type="component" value="Unassembled WGS sequence"/>
</dbReference>
<protein>
    <submittedName>
        <fullName evidence="2">Uncharacterized protein</fullName>
    </submittedName>
</protein>
<gene>
    <name evidence="2" type="ORF">R1flu_007999</name>
</gene>
<comment type="caution">
    <text evidence="2">The sequence shown here is derived from an EMBL/GenBank/DDBJ whole genome shotgun (WGS) entry which is preliminary data.</text>
</comment>